<dbReference type="AlphaFoldDB" id="A0A1I7WGI0"/>
<dbReference type="PANTHER" id="PTHR46538:SF3">
    <property type="entry name" value="PROTEIN KINASE DOMAIN-CONTAINING PROTEIN"/>
    <property type="match status" value="1"/>
</dbReference>
<keyword evidence="4" id="KW-1185">Reference proteome</keyword>
<feature type="transmembrane region" description="Helical" evidence="2">
    <location>
        <begin position="20"/>
        <end position="42"/>
    </location>
</feature>
<dbReference type="PANTHER" id="PTHR46538">
    <property type="entry name" value="PROTEIN KINASE DOMAIN-CONTAINING PROTEIN"/>
    <property type="match status" value="1"/>
</dbReference>
<sequence>MKNLFRGSTIEDPRKPLPSIIQVINVFTYYFHIILLSVYFSIGNMDYANVVLALADFGVSAKLKDRNEKRDTFIGTPYWMAPEVMMCETFKDQPYDTKSDIWSFGITLIEMAQMEPPHSNVCLFSVFILELSALYNMLHFHLEFRYGEVQAIPYSPVPVRVKQRTVSPISPRIPDIMTRDSKEYNYFEQFPAGSSKEDADLSMNESLSGKKAPPPEPPVDYEEKITIKEGSHSPATNDSLVSRSSVQSQEIVKHRAQVTSTTLHVLGAKEDMQLRFVFTRNYVLLKNCCLIIFQETTTTRFTPFAARRGTSETGAPVGRCNASYVYYFELTNRFLI</sequence>
<dbReference type="WBParaSite" id="Hba_04095">
    <property type="protein sequence ID" value="Hba_04095"/>
    <property type="gene ID" value="Hba_04095"/>
</dbReference>
<keyword evidence="2" id="KW-0472">Membrane</keyword>
<evidence type="ECO:0000313" key="4">
    <source>
        <dbReference type="Proteomes" id="UP000095283"/>
    </source>
</evidence>
<keyword evidence="2" id="KW-1133">Transmembrane helix</keyword>
<dbReference type="GO" id="GO:0005524">
    <property type="term" value="F:ATP binding"/>
    <property type="evidence" value="ECO:0007669"/>
    <property type="project" value="InterPro"/>
</dbReference>
<dbReference type="PROSITE" id="PS50011">
    <property type="entry name" value="PROTEIN_KINASE_DOM"/>
    <property type="match status" value="1"/>
</dbReference>
<feature type="region of interest" description="Disordered" evidence="1">
    <location>
        <begin position="194"/>
        <end position="221"/>
    </location>
</feature>
<dbReference type="GO" id="GO:0004672">
    <property type="term" value="F:protein kinase activity"/>
    <property type="evidence" value="ECO:0007669"/>
    <property type="project" value="InterPro"/>
</dbReference>
<dbReference type="InterPro" id="IPR011009">
    <property type="entry name" value="Kinase-like_dom_sf"/>
</dbReference>
<organism evidence="4 5">
    <name type="scientific">Heterorhabditis bacteriophora</name>
    <name type="common">Entomopathogenic nematode worm</name>
    <dbReference type="NCBI Taxonomy" id="37862"/>
    <lineage>
        <taxon>Eukaryota</taxon>
        <taxon>Metazoa</taxon>
        <taxon>Ecdysozoa</taxon>
        <taxon>Nematoda</taxon>
        <taxon>Chromadorea</taxon>
        <taxon>Rhabditida</taxon>
        <taxon>Rhabditina</taxon>
        <taxon>Rhabditomorpha</taxon>
        <taxon>Strongyloidea</taxon>
        <taxon>Heterorhabditidae</taxon>
        <taxon>Heterorhabditis</taxon>
    </lineage>
</organism>
<proteinExistence type="predicted"/>
<evidence type="ECO:0000256" key="2">
    <source>
        <dbReference type="SAM" id="Phobius"/>
    </source>
</evidence>
<evidence type="ECO:0000259" key="3">
    <source>
        <dbReference type="PROSITE" id="PS50011"/>
    </source>
</evidence>
<evidence type="ECO:0000256" key="1">
    <source>
        <dbReference type="SAM" id="MobiDB-lite"/>
    </source>
</evidence>
<keyword evidence="2" id="KW-0812">Transmembrane</keyword>
<evidence type="ECO:0000313" key="5">
    <source>
        <dbReference type="WBParaSite" id="Hba_04095"/>
    </source>
</evidence>
<dbReference type="Pfam" id="PF00069">
    <property type="entry name" value="Pkinase"/>
    <property type="match status" value="1"/>
</dbReference>
<reference evidence="5" key="1">
    <citation type="submission" date="2016-11" db="UniProtKB">
        <authorList>
            <consortium name="WormBaseParasite"/>
        </authorList>
    </citation>
    <scope>IDENTIFICATION</scope>
</reference>
<dbReference type="Proteomes" id="UP000095283">
    <property type="component" value="Unplaced"/>
</dbReference>
<feature type="domain" description="Protein kinase" evidence="3">
    <location>
        <begin position="1"/>
        <end position="201"/>
    </location>
</feature>
<protein>
    <submittedName>
        <fullName evidence="5">Protein kinase domain-containing protein</fullName>
    </submittedName>
</protein>
<dbReference type="SMART" id="SM00220">
    <property type="entry name" value="S_TKc"/>
    <property type="match status" value="1"/>
</dbReference>
<dbReference type="SUPFAM" id="SSF56112">
    <property type="entry name" value="Protein kinase-like (PK-like)"/>
    <property type="match status" value="1"/>
</dbReference>
<dbReference type="Gene3D" id="1.10.510.10">
    <property type="entry name" value="Transferase(Phosphotransferase) domain 1"/>
    <property type="match status" value="1"/>
</dbReference>
<dbReference type="InterPro" id="IPR000719">
    <property type="entry name" value="Prot_kinase_dom"/>
</dbReference>
<accession>A0A1I7WGI0</accession>
<dbReference type="InterPro" id="IPR051585">
    <property type="entry name" value="STE20_Ser/Thr_Kinases"/>
</dbReference>
<name>A0A1I7WGI0_HETBA</name>